<accession>A0A2T7E9I6</accession>
<feature type="region of interest" description="Disordered" evidence="1">
    <location>
        <begin position="100"/>
        <end position="123"/>
    </location>
</feature>
<dbReference type="Gramene" id="PUZ64495">
    <property type="protein sequence ID" value="PUZ64495"/>
    <property type="gene ID" value="GQ55_3G147300"/>
</dbReference>
<evidence type="ECO:0000256" key="1">
    <source>
        <dbReference type="SAM" id="MobiDB-lite"/>
    </source>
</evidence>
<proteinExistence type="predicted"/>
<sequence>MFRCGPRLAANGFGMVGVSLIPYSLARPRDHSGLLAKARSNRLWLAGERETKPWAARNCNPNFQFGGPFLPDQSHAAADLVPDADASAAKCQPYPRCPRGARLSSSCSYPQFTKPQPKKKSSGEEAAVHLQSAAKAKTLPPQFTPNLFPCFVHLTLIPMGDKLSGGITDPSSTSYVKYPTERVRFDENHGMCPSPLDTGLHGLYMQERDRPATIRTFQGKALCLLTSLCSSVVFLASSPTVRPRKVKASTSNAAFSLSWNLGVYCYARTSVQFN</sequence>
<dbReference type="EMBL" id="CM009751">
    <property type="protein sequence ID" value="PUZ64495.1"/>
    <property type="molecule type" value="Genomic_DNA"/>
</dbReference>
<dbReference type="Proteomes" id="UP000244336">
    <property type="component" value="Chromosome 3"/>
</dbReference>
<protein>
    <submittedName>
        <fullName evidence="2">Uncharacterized protein</fullName>
    </submittedName>
</protein>
<evidence type="ECO:0000313" key="2">
    <source>
        <dbReference type="EMBL" id="PUZ64495.1"/>
    </source>
</evidence>
<keyword evidence="3" id="KW-1185">Reference proteome</keyword>
<feature type="compositionally biased region" description="Polar residues" evidence="1">
    <location>
        <begin position="103"/>
        <end position="114"/>
    </location>
</feature>
<dbReference type="AlphaFoldDB" id="A0A2T7E9I6"/>
<reference evidence="2 3" key="1">
    <citation type="submission" date="2018-04" db="EMBL/GenBank/DDBJ databases">
        <title>WGS assembly of Panicum hallii var. hallii HAL2.</title>
        <authorList>
            <person name="Lovell J."/>
            <person name="Jenkins J."/>
            <person name="Lowry D."/>
            <person name="Mamidi S."/>
            <person name="Sreedasyam A."/>
            <person name="Weng X."/>
            <person name="Barry K."/>
            <person name="Bonette J."/>
            <person name="Campitelli B."/>
            <person name="Daum C."/>
            <person name="Gordon S."/>
            <person name="Gould B."/>
            <person name="Lipzen A."/>
            <person name="MacQueen A."/>
            <person name="Palacio-Mejia J."/>
            <person name="Plott C."/>
            <person name="Shakirov E."/>
            <person name="Shu S."/>
            <person name="Yoshinaga Y."/>
            <person name="Zane M."/>
            <person name="Rokhsar D."/>
            <person name="Grimwood J."/>
            <person name="Schmutz J."/>
            <person name="Juenger T."/>
        </authorList>
    </citation>
    <scope>NUCLEOTIDE SEQUENCE [LARGE SCALE GENOMIC DNA]</scope>
    <source>
        <strain evidence="3">cv. HAL2</strain>
    </source>
</reference>
<name>A0A2T7E9I6_9POAL</name>
<gene>
    <name evidence="2" type="ORF">GQ55_3G147300</name>
</gene>
<organism evidence="2 3">
    <name type="scientific">Panicum hallii var. hallii</name>
    <dbReference type="NCBI Taxonomy" id="1504633"/>
    <lineage>
        <taxon>Eukaryota</taxon>
        <taxon>Viridiplantae</taxon>
        <taxon>Streptophyta</taxon>
        <taxon>Embryophyta</taxon>
        <taxon>Tracheophyta</taxon>
        <taxon>Spermatophyta</taxon>
        <taxon>Magnoliopsida</taxon>
        <taxon>Liliopsida</taxon>
        <taxon>Poales</taxon>
        <taxon>Poaceae</taxon>
        <taxon>PACMAD clade</taxon>
        <taxon>Panicoideae</taxon>
        <taxon>Panicodae</taxon>
        <taxon>Paniceae</taxon>
        <taxon>Panicinae</taxon>
        <taxon>Panicum</taxon>
        <taxon>Panicum sect. Panicum</taxon>
    </lineage>
</organism>
<evidence type="ECO:0000313" key="3">
    <source>
        <dbReference type="Proteomes" id="UP000244336"/>
    </source>
</evidence>